<keyword evidence="5" id="KW-1185">Reference proteome</keyword>
<feature type="signal peptide" evidence="1">
    <location>
        <begin position="1"/>
        <end position="24"/>
    </location>
</feature>
<comment type="caution">
    <text evidence="2">The sequence shown here is derived from an EMBL/GenBank/DDBJ whole genome shotgun (WGS) entry which is preliminary data.</text>
</comment>
<dbReference type="CDD" id="cd13120">
    <property type="entry name" value="BF2867_like_N"/>
    <property type="match status" value="1"/>
</dbReference>
<evidence type="ECO:0000313" key="4">
    <source>
        <dbReference type="Proteomes" id="UP000421791"/>
    </source>
</evidence>
<name>A0A7J4YTQ1_9BACE</name>
<dbReference type="Proteomes" id="UP000440198">
    <property type="component" value="Unassembled WGS sequence"/>
</dbReference>
<feature type="chain" id="PRO_5044658737" evidence="1">
    <location>
        <begin position="25"/>
        <end position="316"/>
    </location>
</feature>
<evidence type="ECO:0000313" key="5">
    <source>
        <dbReference type="Proteomes" id="UP000440198"/>
    </source>
</evidence>
<dbReference type="PROSITE" id="PS51257">
    <property type="entry name" value="PROKAR_LIPOPROTEIN"/>
    <property type="match status" value="1"/>
</dbReference>
<dbReference type="CDD" id="cd13121">
    <property type="entry name" value="BF2867_like_C"/>
    <property type="match status" value="1"/>
</dbReference>
<evidence type="ECO:0000313" key="3">
    <source>
        <dbReference type="EMBL" id="KAA5259708.1"/>
    </source>
</evidence>
<keyword evidence="1" id="KW-0732">Signal</keyword>
<reference evidence="4 5" key="1">
    <citation type="journal article" date="2019" name="Nat. Med.">
        <title>A library of human gut bacterial isolates paired with longitudinal multiomics data enables mechanistic microbiome research.</title>
        <authorList>
            <person name="Poyet M."/>
            <person name="Groussin M."/>
            <person name="Gibbons S.M."/>
            <person name="Avila-Pacheco J."/>
            <person name="Jiang X."/>
            <person name="Kearney S.M."/>
            <person name="Perrotta A.R."/>
            <person name="Berdy B."/>
            <person name="Zhao S."/>
            <person name="Lieberman T.D."/>
            <person name="Swanson P.K."/>
            <person name="Smith M."/>
            <person name="Roesemann S."/>
            <person name="Alexander J.E."/>
            <person name="Rich S.A."/>
            <person name="Livny J."/>
            <person name="Vlamakis H."/>
            <person name="Clish C."/>
            <person name="Bullock K."/>
            <person name="Deik A."/>
            <person name="Scott J."/>
            <person name="Pierce K.A."/>
            <person name="Xavier R.J."/>
            <person name="Alm E.J."/>
        </authorList>
    </citation>
    <scope>NUCLEOTIDE SEQUENCE [LARGE SCALE GENOMIC DNA]</scope>
    <source>
        <strain evidence="3 5">BIOML-A2</strain>
        <strain evidence="2 4">BIOML-A6</strain>
    </source>
</reference>
<dbReference type="InterPro" id="IPR025049">
    <property type="entry name" value="Mfa-like_1"/>
</dbReference>
<accession>A0A7J4YTQ1</accession>
<dbReference type="EMBL" id="VWAG01000003">
    <property type="protein sequence ID" value="KAA5259708.1"/>
    <property type="molecule type" value="Genomic_DNA"/>
</dbReference>
<evidence type="ECO:0000313" key="2">
    <source>
        <dbReference type="EMBL" id="KAA5232733.1"/>
    </source>
</evidence>
<dbReference type="Gene3D" id="2.60.40.2630">
    <property type="match status" value="1"/>
</dbReference>
<evidence type="ECO:0000256" key="1">
    <source>
        <dbReference type="SAM" id="SignalP"/>
    </source>
</evidence>
<dbReference type="Pfam" id="PF13149">
    <property type="entry name" value="Mfa_like_1"/>
    <property type="match status" value="1"/>
</dbReference>
<dbReference type="Gene3D" id="2.60.40.2620">
    <property type="entry name" value="Fimbrillin-like"/>
    <property type="match status" value="1"/>
</dbReference>
<dbReference type="InterPro" id="IPR042278">
    <property type="entry name" value="Mfa-like_1_N"/>
</dbReference>
<protein>
    <submittedName>
        <fullName evidence="2">Fimbrillin family protein</fullName>
    </submittedName>
</protein>
<dbReference type="EMBL" id="VWAK01000002">
    <property type="protein sequence ID" value="KAA5232733.1"/>
    <property type="molecule type" value="Genomic_DNA"/>
</dbReference>
<organism evidence="2 4">
    <name type="scientific">Bacteroides finegoldii</name>
    <dbReference type="NCBI Taxonomy" id="338188"/>
    <lineage>
        <taxon>Bacteria</taxon>
        <taxon>Pseudomonadati</taxon>
        <taxon>Bacteroidota</taxon>
        <taxon>Bacteroidia</taxon>
        <taxon>Bacteroidales</taxon>
        <taxon>Bacteroidaceae</taxon>
        <taxon>Bacteroides</taxon>
    </lineage>
</organism>
<dbReference type="Proteomes" id="UP000421791">
    <property type="component" value="Unassembled WGS sequence"/>
</dbReference>
<dbReference type="AlphaFoldDB" id="A0A7J4YTQ1"/>
<proteinExistence type="predicted"/>
<gene>
    <name evidence="3" type="ORF">F2Z09_02750</name>
    <name evidence="2" type="ORF">F2Z22_01775</name>
</gene>
<sequence>MKTSMKNMYLAVAMAVSLAFTACSDDESGKADRAYNPIEILGTINDATDVQNTRAVGSNWGADDRIGVTVDGPTSGNAVDTYINIQYRKDNGNAFRVVNEGSVDNNIRLKGDGAYTLAAYYPYQGENGALPGEEGVITKKISGAEQSVDKQPQIDFLFAEATEVYADSPVTFNFTHRMAKIILRFAAKNGATLNDMTVHLKSLQLEGTFDVNTGEAVAKEGATPDSELTVDVAKPSEGEMNVSIILFPQEMTESVLLEVRMNNETYTEYVPAQNLLAGHAYPYNVTFENPAMTIKTAEIADWVEEDEKDVTASVTE</sequence>